<evidence type="ECO:0000256" key="3">
    <source>
        <dbReference type="ARBA" id="ARBA00022692"/>
    </source>
</evidence>
<name>A0A086Z200_9BIFI</name>
<dbReference type="EMBL" id="JGYK01000001">
    <property type="protein sequence ID" value="KFI40550.1"/>
    <property type="molecule type" value="Genomic_DNA"/>
</dbReference>
<comment type="subcellular location">
    <subcellularLocation>
        <location evidence="1">Cell membrane</location>
        <topology evidence="1">Multi-pass membrane protein</topology>
    </subcellularLocation>
</comment>
<gene>
    <name evidence="8" type="ORF">BACT_1254</name>
</gene>
<evidence type="ECO:0000256" key="2">
    <source>
        <dbReference type="ARBA" id="ARBA00022448"/>
    </source>
</evidence>
<dbReference type="SUPFAM" id="SSF103473">
    <property type="entry name" value="MFS general substrate transporter"/>
    <property type="match status" value="1"/>
</dbReference>
<keyword evidence="3 6" id="KW-0812">Transmembrane</keyword>
<accession>A0A086Z200</accession>
<dbReference type="Proteomes" id="UP000029015">
    <property type="component" value="Unassembled WGS sequence"/>
</dbReference>
<dbReference type="GO" id="GO:0022857">
    <property type="term" value="F:transmembrane transporter activity"/>
    <property type="evidence" value="ECO:0007669"/>
    <property type="project" value="InterPro"/>
</dbReference>
<dbReference type="Pfam" id="PF07690">
    <property type="entry name" value="MFS_1"/>
    <property type="match status" value="1"/>
</dbReference>
<evidence type="ECO:0000259" key="7">
    <source>
        <dbReference type="PROSITE" id="PS50850"/>
    </source>
</evidence>
<feature type="transmembrane region" description="Helical" evidence="6">
    <location>
        <begin position="130"/>
        <end position="151"/>
    </location>
</feature>
<dbReference type="eggNOG" id="COG2223">
    <property type="taxonomic scope" value="Bacteria"/>
</dbReference>
<feature type="transmembrane region" description="Helical" evidence="6">
    <location>
        <begin position="62"/>
        <end position="82"/>
    </location>
</feature>
<feature type="transmembrane region" description="Helical" evidence="6">
    <location>
        <begin position="197"/>
        <end position="215"/>
    </location>
</feature>
<dbReference type="PANTHER" id="PTHR42718:SF9">
    <property type="entry name" value="MAJOR FACILITATOR SUPERFAMILY MULTIDRUG TRANSPORTER MFSC"/>
    <property type="match status" value="1"/>
</dbReference>
<evidence type="ECO:0000256" key="4">
    <source>
        <dbReference type="ARBA" id="ARBA00022989"/>
    </source>
</evidence>
<feature type="transmembrane region" description="Helical" evidence="6">
    <location>
        <begin position="300"/>
        <end position="321"/>
    </location>
</feature>
<feature type="transmembrane region" description="Helical" evidence="6">
    <location>
        <begin position="88"/>
        <end position="110"/>
    </location>
</feature>
<sequence>MMGMGTLITAIAPAIGPTFGGVVISQLGWRWIFIFILPVLLVSLVMGTLSIRQKSELRRVRFDLLSLLLIALTFCGLIYGFSSMTTRPFLSLQVAGAMAAGVVACAGFAFRTLKSSSPILDLRILANLNFAGYVLAFLLFQIASLGLAFILPNYMQLVNGSSALISGLVVLPGALLGAAFAPLGGRILDTLGAKSPLMTGPALALSSLALFLAFGRHLSDAGICGIYVLYMAGMGMSSGNIMTTGLGRLDQRMQSHGNALFNTVQQFAGAVGTSVSAALVAAGQSGAATQAEGTAAGSTLAFGMLLVLLAIQYLTVIKVTLKPFPTPGGR</sequence>
<feature type="transmembrane region" description="Helical" evidence="6">
    <location>
        <begin position="163"/>
        <end position="185"/>
    </location>
</feature>
<protein>
    <submittedName>
        <fullName evidence="8">MFS family major facilitator transporter</fullName>
    </submittedName>
</protein>
<keyword evidence="2" id="KW-0813">Transport</keyword>
<feature type="transmembrane region" description="Helical" evidence="6">
    <location>
        <begin position="227"/>
        <end position="247"/>
    </location>
</feature>
<dbReference type="AlphaFoldDB" id="A0A086Z200"/>
<keyword evidence="5 6" id="KW-0472">Membrane</keyword>
<evidence type="ECO:0000256" key="5">
    <source>
        <dbReference type="ARBA" id="ARBA00023136"/>
    </source>
</evidence>
<dbReference type="Gene3D" id="1.20.1250.20">
    <property type="entry name" value="MFS general substrate transporter like domains"/>
    <property type="match status" value="1"/>
</dbReference>
<keyword evidence="9" id="KW-1185">Reference proteome</keyword>
<dbReference type="PANTHER" id="PTHR42718">
    <property type="entry name" value="MAJOR FACILITATOR SUPERFAMILY MULTIDRUG TRANSPORTER MFSC"/>
    <property type="match status" value="1"/>
</dbReference>
<dbReference type="InterPro" id="IPR020846">
    <property type="entry name" value="MFS_dom"/>
</dbReference>
<evidence type="ECO:0000313" key="8">
    <source>
        <dbReference type="EMBL" id="KFI40550.1"/>
    </source>
</evidence>
<keyword evidence="4 6" id="KW-1133">Transmembrane helix</keyword>
<evidence type="ECO:0000313" key="9">
    <source>
        <dbReference type="Proteomes" id="UP000029015"/>
    </source>
</evidence>
<evidence type="ECO:0000256" key="1">
    <source>
        <dbReference type="ARBA" id="ARBA00004651"/>
    </source>
</evidence>
<feature type="transmembrane region" description="Helical" evidence="6">
    <location>
        <begin position="30"/>
        <end position="50"/>
    </location>
</feature>
<dbReference type="Gene3D" id="1.20.1720.10">
    <property type="entry name" value="Multidrug resistance protein D"/>
    <property type="match status" value="1"/>
</dbReference>
<evidence type="ECO:0000256" key="6">
    <source>
        <dbReference type="SAM" id="Phobius"/>
    </source>
</evidence>
<dbReference type="InterPro" id="IPR011701">
    <property type="entry name" value="MFS"/>
</dbReference>
<feature type="domain" description="Major facilitator superfamily (MFS) profile" evidence="7">
    <location>
        <begin position="1"/>
        <end position="321"/>
    </location>
</feature>
<organism evidence="8 9">
    <name type="scientific">Bifidobacterium actinocoloniiforme DSM 22766</name>
    <dbReference type="NCBI Taxonomy" id="1437605"/>
    <lineage>
        <taxon>Bacteria</taxon>
        <taxon>Bacillati</taxon>
        <taxon>Actinomycetota</taxon>
        <taxon>Actinomycetes</taxon>
        <taxon>Bifidobacteriales</taxon>
        <taxon>Bifidobacteriaceae</taxon>
        <taxon>Bifidobacterium</taxon>
    </lineage>
</organism>
<reference evidence="8 9" key="1">
    <citation type="submission" date="2014-03" db="EMBL/GenBank/DDBJ databases">
        <title>Genomics of Bifidobacteria.</title>
        <authorList>
            <person name="Ventura M."/>
            <person name="Milani C."/>
            <person name="Lugli G.A."/>
        </authorList>
    </citation>
    <scope>NUCLEOTIDE SEQUENCE [LARGE SCALE GENOMIC DNA]</scope>
    <source>
        <strain evidence="8 9">DSM 22766</strain>
    </source>
</reference>
<dbReference type="InterPro" id="IPR036259">
    <property type="entry name" value="MFS_trans_sf"/>
</dbReference>
<dbReference type="PRINTS" id="PR01036">
    <property type="entry name" value="TCRTETB"/>
</dbReference>
<proteinExistence type="predicted"/>
<feature type="transmembrane region" description="Helical" evidence="6">
    <location>
        <begin position="259"/>
        <end position="280"/>
    </location>
</feature>
<dbReference type="GO" id="GO:0005886">
    <property type="term" value="C:plasma membrane"/>
    <property type="evidence" value="ECO:0007669"/>
    <property type="project" value="UniProtKB-SubCell"/>
</dbReference>
<dbReference type="PROSITE" id="PS50850">
    <property type="entry name" value="MFS"/>
    <property type="match status" value="1"/>
</dbReference>
<comment type="caution">
    <text evidence="8">The sequence shown here is derived from an EMBL/GenBank/DDBJ whole genome shotgun (WGS) entry which is preliminary data.</text>
</comment>